<dbReference type="Pfam" id="PF10231">
    <property type="entry name" value="COA8"/>
    <property type="match status" value="1"/>
</dbReference>
<reference evidence="9" key="1">
    <citation type="submission" date="2017-01" db="EMBL/GenBank/DDBJ databases">
        <authorList>
            <person name="Wang Y."/>
            <person name="White M."/>
            <person name="Kvist S."/>
            <person name="Moncalvo J.-M."/>
        </authorList>
    </citation>
    <scope>NUCLEOTIDE SEQUENCE [LARGE SCALE GENOMIC DNA]</scope>
    <source>
        <strain evidence="9">ID-206-W2</strain>
    </source>
</reference>
<keyword evidence="5" id="KW-0496">Mitochondrion</keyword>
<evidence type="ECO:0000313" key="8">
    <source>
        <dbReference type="EMBL" id="OMJ27433.1"/>
    </source>
</evidence>
<keyword evidence="9" id="KW-1185">Reference proteome</keyword>
<evidence type="ECO:0000256" key="3">
    <source>
        <dbReference type="ARBA" id="ARBA00022792"/>
    </source>
</evidence>
<accession>A0A1R1YKL2</accession>
<evidence type="ECO:0000256" key="2">
    <source>
        <dbReference type="ARBA" id="ARBA00005453"/>
    </source>
</evidence>
<dbReference type="Proteomes" id="UP000187429">
    <property type="component" value="Unassembled WGS sequence"/>
</dbReference>
<gene>
    <name evidence="8" type="ORF">AYI69_g3135</name>
</gene>
<evidence type="ECO:0000256" key="7">
    <source>
        <dbReference type="SAM" id="MobiDB-lite"/>
    </source>
</evidence>
<evidence type="ECO:0000256" key="4">
    <source>
        <dbReference type="ARBA" id="ARBA00022946"/>
    </source>
</evidence>
<dbReference type="GO" id="GO:0005743">
    <property type="term" value="C:mitochondrial inner membrane"/>
    <property type="evidence" value="ECO:0007669"/>
    <property type="project" value="UniProtKB-SubCell"/>
</dbReference>
<evidence type="ECO:0000313" key="9">
    <source>
        <dbReference type="Proteomes" id="UP000187429"/>
    </source>
</evidence>
<evidence type="ECO:0000256" key="6">
    <source>
        <dbReference type="ARBA" id="ARBA00023136"/>
    </source>
</evidence>
<dbReference type="PANTHER" id="PTHR31107">
    <property type="entry name" value="APOPTOGENIC PROTEIN 1, MITOCHONDRIAL"/>
    <property type="match status" value="1"/>
</dbReference>
<keyword evidence="3" id="KW-0999">Mitochondrion inner membrane</keyword>
<sequence length="197" mass="22344">MPGEILVGQPDPISNLRPYKLYIPKDETRIEKIYRKKREEAQEFNENFWRKNNVDFNQGISELEAKAASENRAVSENDLSEYYGRYLNQQYFANGSYNLNWWKLNASMLVPGLLSSVVSLLKFKQRSDNKMIEHVSNKFMALGGEFAGGSGAHAKISAKSNSKSNSSGNSNKLVKPATSATNADEIDRRKEKIDSYY</sequence>
<dbReference type="AlphaFoldDB" id="A0A1R1YKL2"/>
<keyword evidence="6" id="KW-0472">Membrane</keyword>
<comment type="caution">
    <text evidence="8">The sequence shown here is derived from an EMBL/GenBank/DDBJ whole genome shotgun (WGS) entry which is preliminary data.</text>
</comment>
<name>A0A1R1YKL2_9FUNG</name>
<dbReference type="PANTHER" id="PTHR31107:SF2">
    <property type="entry name" value="CYTOCHROME C OXIDASE ASSEMBLY FACTOR 8"/>
    <property type="match status" value="1"/>
</dbReference>
<organism evidence="8 9">
    <name type="scientific">Smittium culicis</name>
    <dbReference type="NCBI Taxonomy" id="133412"/>
    <lineage>
        <taxon>Eukaryota</taxon>
        <taxon>Fungi</taxon>
        <taxon>Fungi incertae sedis</taxon>
        <taxon>Zoopagomycota</taxon>
        <taxon>Kickxellomycotina</taxon>
        <taxon>Harpellomycetes</taxon>
        <taxon>Harpellales</taxon>
        <taxon>Legeriomycetaceae</taxon>
        <taxon>Smittium</taxon>
    </lineage>
</organism>
<dbReference type="InterPro" id="IPR018796">
    <property type="entry name" value="COA8"/>
</dbReference>
<feature type="compositionally biased region" description="Low complexity" evidence="7">
    <location>
        <begin position="157"/>
        <end position="172"/>
    </location>
</feature>
<evidence type="ECO:0000256" key="1">
    <source>
        <dbReference type="ARBA" id="ARBA00004443"/>
    </source>
</evidence>
<comment type="subcellular location">
    <subcellularLocation>
        <location evidence="1">Mitochondrion inner membrane</location>
        <topology evidence="1">Peripheral membrane protein</topology>
        <orientation evidence="1">Matrix side</orientation>
    </subcellularLocation>
</comment>
<dbReference type="OrthoDB" id="6246201at2759"/>
<dbReference type="EMBL" id="LSSM01001021">
    <property type="protein sequence ID" value="OMJ27433.1"/>
    <property type="molecule type" value="Genomic_DNA"/>
</dbReference>
<feature type="region of interest" description="Disordered" evidence="7">
    <location>
        <begin position="157"/>
        <end position="186"/>
    </location>
</feature>
<keyword evidence="4" id="KW-0809">Transit peptide</keyword>
<proteinExistence type="inferred from homology"/>
<evidence type="ECO:0000256" key="5">
    <source>
        <dbReference type="ARBA" id="ARBA00023128"/>
    </source>
</evidence>
<comment type="similarity">
    <text evidence="2">Belongs to the COA8 family.</text>
</comment>
<dbReference type="GO" id="GO:0097193">
    <property type="term" value="P:intrinsic apoptotic signaling pathway"/>
    <property type="evidence" value="ECO:0007669"/>
    <property type="project" value="InterPro"/>
</dbReference>
<protein>
    <submittedName>
        <fullName evidence="8">APOPT family protein</fullName>
    </submittedName>
</protein>